<reference evidence="1 2" key="1">
    <citation type="submission" date="2016-10" db="EMBL/GenBank/DDBJ databases">
        <title>The genome sequence of Colletotrichum fioriniae PJ7.</title>
        <authorList>
            <person name="Baroncelli R."/>
        </authorList>
    </citation>
    <scope>NUCLEOTIDE SEQUENCE [LARGE SCALE GENOMIC DNA]</scope>
    <source>
        <strain evidence="1 2">IMI 309622</strain>
    </source>
</reference>
<dbReference type="RefSeq" id="XP_060306162.1">
    <property type="nucleotide sequence ID" value="XM_060462977.1"/>
</dbReference>
<organism evidence="1 2">
    <name type="scientific">Colletotrichum costaricense</name>
    <dbReference type="NCBI Taxonomy" id="1209916"/>
    <lineage>
        <taxon>Eukaryota</taxon>
        <taxon>Fungi</taxon>
        <taxon>Dikarya</taxon>
        <taxon>Ascomycota</taxon>
        <taxon>Pezizomycotina</taxon>
        <taxon>Sordariomycetes</taxon>
        <taxon>Hypocreomycetidae</taxon>
        <taxon>Glomerellales</taxon>
        <taxon>Glomerellaceae</taxon>
        <taxon>Colletotrichum</taxon>
        <taxon>Colletotrichum acutatum species complex</taxon>
    </lineage>
</organism>
<proteinExistence type="predicted"/>
<accession>A0AAI9YHV7</accession>
<gene>
    <name evidence="1" type="ORF">CCOS01_14835</name>
</gene>
<sequence length="156" mass="17582">MASTTQKSAIPSSSLASKFQRLNGSRAIARVLRWNTTWALAECPFCEQPHEHSISFFPSADESLRQPMSNSPDTFRGLEPATMWFFVAPCHTAGYAYRLVFPFEKHDACFETVVFRKYGLNALPESSRLDHRISVTDRSETIGVKDHAIPSGNERQ</sequence>
<dbReference type="GeneID" id="85346524"/>
<dbReference type="Proteomes" id="UP001240678">
    <property type="component" value="Unassembled WGS sequence"/>
</dbReference>
<evidence type="ECO:0000313" key="1">
    <source>
        <dbReference type="EMBL" id="KAK1511073.1"/>
    </source>
</evidence>
<comment type="caution">
    <text evidence="1">The sequence shown here is derived from an EMBL/GenBank/DDBJ whole genome shotgun (WGS) entry which is preliminary data.</text>
</comment>
<dbReference type="EMBL" id="MOOE01000022">
    <property type="protein sequence ID" value="KAK1511073.1"/>
    <property type="molecule type" value="Genomic_DNA"/>
</dbReference>
<protein>
    <submittedName>
        <fullName evidence="1">Uncharacterized protein</fullName>
    </submittedName>
</protein>
<name>A0AAI9YHV7_9PEZI</name>
<dbReference type="AlphaFoldDB" id="A0AAI9YHV7"/>
<keyword evidence="2" id="KW-1185">Reference proteome</keyword>
<evidence type="ECO:0000313" key="2">
    <source>
        <dbReference type="Proteomes" id="UP001240678"/>
    </source>
</evidence>